<evidence type="ECO:0000313" key="2">
    <source>
        <dbReference type="EMBL" id="MFC3760464.1"/>
    </source>
</evidence>
<dbReference type="EC" id="2.3.1.-" evidence="2"/>
<keyword evidence="3" id="KW-1185">Reference proteome</keyword>
<name>A0ABV7Y8T5_9ACTN</name>
<dbReference type="GO" id="GO:0016746">
    <property type="term" value="F:acyltransferase activity"/>
    <property type="evidence" value="ECO:0007669"/>
    <property type="project" value="UniProtKB-KW"/>
</dbReference>
<protein>
    <submittedName>
        <fullName evidence="2">GNAT family N-acetyltransferase</fullName>
        <ecNumber evidence="2">2.3.1.-</ecNumber>
    </submittedName>
</protein>
<dbReference type="PROSITE" id="PS51186">
    <property type="entry name" value="GNAT"/>
    <property type="match status" value="1"/>
</dbReference>
<gene>
    <name evidence="2" type="ORF">ACFOUW_06420</name>
</gene>
<dbReference type="Proteomes" id="UP001595699">
    <property type="component" value="Unassembled WGS sequence"/>
</dbReference>
<dbReference type="RefSeq" id="WP_205122492.1">
    <property type="nucleotide sequence ID" value="NZ_JAFBCM010000001.1"/>
</dbReference>
<dbReference type="Pfam" id="PF00583">
    <property type="entry name" value="Acetyltransf_1"/>
    <property type="match status" value="1"/>
</dbReference>
<feature type="domain" description="N-acetyltransferase" evidence="1">
    <location>
        <begin position="80"/>
        <end position="215"/>
    </location>
</feature>
<dbReference type="InterPro" id="IPR000182">
    <property type="entry name" value="GNAT_dom"/>
</dbReference>
<sequence length="215" mass="23147">MEDLIRRWQEPWGAIRDLPPAERTADGLRAKLGLPGRVYELLVFDEGDRVRRLAAEVASASVATWLTVFTTRPDSAEVAMKEGGLPPAPYRERFMSIALADHPDAAAPAPYELAVVRNGRVIRAELRLPNGEVAAYGHAAVNGPDAAVHDVRTLDEHQRRGIGRVVMAALAQHAVAAGAKTAYLTASAEGERLYLALGWTNVFALLVGKGGLPVE</sequence>
<reference evidence="3" key="1">
    <citation type="journal article" date="2019" name="Int. J. Syst. Evol. Microbiol.">
        <title>The Global Catalogue of Microorganisms (GCM) 10K type strain sequencing project: providing services to taxonomists for standard genome sequencing and annotation.</title>
        <authorList>
            <consortium name="The Broad Institute Genomics Platform"/>
            <consortium name="The Broad Institute Genome Sequencing Center for Infectious Disease"/>
            <person name="Wu L."/>
            <person name="Ma J."/>
        </authorList>
    </citation>
    <scope>NUCLEOTIDE SEQUENCE [LARGE SCALE GENOMIC DNA]</scope>
    <source>
        <strain evidence="3">CGMCC 4.7241</strain>
    </source>
</reference>
<dbReference type="Gene3D" id="3.40.630.30">
    <property type="match status" value="1"/>
</dbReference>
<evidence type="ECO:0000259" key="1">
    <source>
        <dbReference type="PROSITE" id="PS51186"/>
    </source>
</evidence>
<keyword evidence="2" id="KW-0808">Transferase</keyword>
<dbReference type="InterPro" id="IPR016181">
    <property type="entry name" value="Acyl_CoA_acyltransferase"/>
</dbReference>
<organism evidence="2 3">
    <name type="scientific">Tenggerimyces flavus</name>
    <dbReference type="NCBI Taxonomy" id="1708749"/>
    <lineage>
        <taxon>Bacteria</taxon>
        <taxon>Bacillati</taxon>
        <taxon>Actinomycetota</taxon>
        <taxon>Actinomycetes</taxon>
        <taxon>Propionibacteriales</taxon>
        <taxon>Nocardioidaceae</taxon>
        <taxon>Tenggerimyces</taxon>
    </lineage>
</organism>
<comment type="caution">
    <text evidence="2">The sequence shown here is derived from an EMBL/GenBank/DDBJ whole genome shotgun (WGS) entry which is preliminary data.</text>
</comment>
<evidence type="ECO:0000313" key="3">
    <source>
        <dbReference type="Proteomes" id="UP001595699"/>
    </source>
</evidence>
<dbReference type="SUPFAM" id="SSF55729">
    <property type="entry name" value="Acyl-CoA N-acyltransferases (Nat)"/>
    <property type="match status" value="1"/>
</dbReference>
<keyword evidence="2" id="KW-0012">Acyltransferase</keyword>
<accession>A0ABV7Y8T5</accession>
<proteinExistence type="predicted"/>
<dbReference type="EMBL" id="JBHRZH010000005">
    <property type="protein sequence ID" value="MFC3760464.1"/>
    <property type="molecule type" value="Genomic_DNA"/>
</dbReference>